<dbReference type="GO" id="GO:0043565">
    <property type="term" value="F:sequence-specific DNA binding"/>
    <property type="evidence" value="ECO:0007669"/>
    <property type="project" value="InterPro"/>
</dbReference>
<reference evidence="5 6" key="1">
    <citation type="submission" date="2019-03" db="EMBL/GenBank/DDBJ databases">
        <title>Genomic Encyclopedia of Archaeal and Bacterial Type Strains, Phase II (KMG-II): from individual species to whole genera.</title>
        <authorList>
            <person name="Goeker M."/>
        </authorList>
    </citation>
    <scope>NUCLEOTIDE SEQUENCE [LARGE SCALE GENOMIC DNA]</scope>
    <source>
        <strain evidence="5 6">DSM 19034</strain>
    </source>
</reference>
<gene>
    <name evidence="5" type="ORF">CLV32_1900</name>
</gene>
<dbReference type="SMART" id="SM00342">
    <property type="entry name" value="HTH_ARAC"/>
    <property type="match status" value="1"/>
</dbReference>
<evidence type="ECO:0000256" key="2">
    <source>
        <dbReference type="ARBA" id="ARBA00023125"/>
    </source>
</evidence>
<evidence type="ECO:0000259" key="4">
    <source>
        <dbReference type="PROSITE" id="PS01124"/>
    </source>
</evidence>
<keyword evidence="6" id="KW-1185">Reference proteome</keyword>
<dbReference type="PANTHER" id="PTHR43280:SF32">
    <property type="entry name" value="TRANSCRIPTIONAL REGULATORY PROTEIN"/>
    <property type="match status" value="1"/>
</dbReference>
<keyword evidence="3" id="KW-0804">Transcription</keyword>
<protein>
    <submittedName>
        <fullName evidence="5">Helix-turn-helix protein</fullName>
    </submittedName>
</protein>
<dbReference type="InterPro" id="IPR018060">
    <property type="entry name" value="HTH_AraC"/>
</dbReference>
<dbReference type="EMBL" id="SNWM01000002">
    <property type="protein sequence ID" value="TDO22915.1"/>
    <property type="molecule type" value="Genomic_DNA"/>
</dbReference>
<keyword evidence="2" id="KW-0238">DNA-binding</keyword>
<evidence type="ECO:0000256" key="1">
    <source>
        <dbReference type="ARBA" id="ARBA00023015"/>
    </source>
</evidence>
<comment type="caution">
    <text evidence="5">The sequence shown here is derived from an EMBL/GenBank/DDBJ whole genome shotgun (WGS) entry which is preliminary data.</text>
</comment>
<dbReference type="PANTHER" id="PTHR43280">
    <property type="entry name" value="ARAC-FAMILY TRANSCRIPTIONAL REGULATOR"/>
    <property type="match status" value="1"/>
</dbReference>
<dbReference type="Gene3D" id="1.10.10.60">
    <property type="entry name" value="Homeodomain-like"/>
    <property type="match status" value="1"/>
</dbReference>
<keyword evidence="1" id="KW-0805">Transcription regulation</keyword>
<name>A0A4R6ILU8_9SPHI</name>
<accession>A0A4R6ILU8</accession>
<dbReference type="PROSITE" id="PS01124">
    <property type="entry name" value="HTH_ARAC_FAMILY_2"/>
    <property type="match status" value="1"/>
</dbReference>
<dbReference type="SUPFAM" id="SSF46689">
    <property type="entry name" value="Homeodomain-like"/>
    <property type="match status" value="1"/>
</dbReference>
<dbReference type="AlphaFoldDB" id="A0A4R6ILU8"/>
<dbReference type="RefSeq" id="WP_133554666.1">
    <property type="nucleotide sequence ID" value="NZ_SNWM01000002.1"/>
</dbReference>
<evidence type="ECO:0000313" key="5">
    <source>
        <dbReference type="EMBL" id="TDO22915.1"/>
    </source>
</evidence>
<dbReference type="GO" id="GO:0003700">
    <property type="term" value="F:DNA-binding transcription factor activity"/>
    <property type="evidence" value="ECO:0007669"/>
    <property type="project" value="InterPro"/>
</dbReference>
<dbReference type="Pfam" id="PF12833">
    <property type="entry name" value="HTH_18"/>
    <property type="match status" value="1"/>
</dbReference>
<feature type="domain" description="HTH araC/xylS-type" evidence="4">
    <location>
        <begin position="188"/>
        <end position="298"/>
    </location>
</feature>
<dbReference type="Proteomes" id="UP000295499">
    <property type="component" value="Unassembled WGS sequence"/>
</dbReference>
<organism evidence="5 6">
    <name type="scientific">Pedobacter duraquae</name>
    <dbReference type="NCBI Taxonomy" id="425511"/>
    <lineage>
        <taxon>Bacteria</taxon>
        <taxon>Pseudomonadati</taxon>
        <taxon>Bacteroidota</taxon>
        <taxon>Sphingobacteriia</taxon>
        <taxon>Sphingobacteriales</taxon>
        <taxon>Sphingobacteriaceae</taxon>
        <taxon>Pedobacter</taxon>
    </lineage>
</organism>
<dbReference type="InterPro" id="IPR009057">
    <property type="entry name" value="Homeodomain-like_sf"/>
</dbReference>
<dbReference type="OrthoDB" id="629929at2"/>
<evidence type="ECO:0000256" key="3">
    <source>
        <dbReference type="ARBA" id="ARBA00023163"/>
    </source>
</evidence>
<proteinExistence type="predicted"/>
<evidence type="ECO:0000313" key="6">
    <source>
        <dbReference type="Proteomes" id="UP000295499"/>
    </source>
</evidence>
<sequence length="301" mass="34163">MTRFVGIDSFYQKVSAEPGTGQAPVAQFNIFRIEDLLLPKSKQVSYSKRNFFKISIITGHNKIHYADQCIEVHESALIFTNPMIPYSWEILGERQTGYLCVFTEDFFSRFGNIRDYPVFQSADQAIIPLDDAGAAPFITLFIRMLSELNGDYVFKYDLIRNLLYEIVHTAQKMRPASGTALTGSNAAERISSLFLELLERQFPIELSNQVVAIRTPADFARQLNVHVNHLNKALKETTGQTTSQLISTRILQESKILLKSTNWTINEIAWSLGFEEPNHFSGFFKSRTKVSPSSFRAATID</sequence>